<evidence type="ECO:0000256" key="2">
    <source>
        <dbReference type="ARBA" id="ARBA00001946"/>
    </source>
</evidence>
<comment type="cofactor">
    <cofactor evidence="2">
        <name>Mg(2+)</name>
        <dbReference type="ChEBI" id="CHEBI:18420"/>
    </cofactor>
</comment>
<evidence type="ECO:0000313" key="16">
    <source>
        <dbReference type="EMBL" id="MDA0185497.1"/>
    </source>
</evidence>
<dbReference type="GO" id="GO:0006298">
    <property type="term" value="P:mismatch repair"/>
    <property type="evidence" value="ECO:0007669"/>
    <property type="project" value="TreeGrafter"/>
</dbReference>
<comment type="catalytic activity">
    <reaction evidence="1 12 13">
        <text>Endonucleolytic cleavage to 5'-phosphomonoester.</text>
        <dbReference type="EC" id="3.1.26.4"/>
    </reaction>
</comment>
<evidence type="ECO:0000256" key="12">
    <source>
        <dbReference type="PROSITE-ProRule" id="PRU01319"/>
    </source>
</evidence>
<reference evidence="16" key="1">
    <citation type="submission" date="2022-10" db="EMBL/GenBank/DDBJ databases">
        <title>The WGS of Solirubrobacter phytolaccae KCTC 29190.</title>
        <authorList>
            <person name="Jiang Z."/>
        </authorList>
    </citation>
    <scope>NUCLEOTIDE SEQUENCE</scope>
    <source>
        <strain evidence="16">KCTC 29190</strain>
    </source>
</reference>
<keyword evidence="11" id="KW-0464">Manganese</keyword>
<evidence type="ECO:0000256" key="5">
    <source>
        <dbReference type="ARBA" id="ARBA00007383"/>
    </source>
</evidence>
<keyword evidence="6" id="KW-0963">Cytoplasm</keyword>
<accession>A0A9X3NI19</accession>
<sequence length="248" mass="26598">MASLTTAGSGDPSPRSGSSAKPSRPTGRRGASASSKKPSGSRLFKYDRELGFRFVAGADEAGRGCLAGPLVAAAVLFDYETLSLSDRRTLSALNDSKQHSLEMRELLYPRVLRAAARVSVTSRCVRGIDERGLHKTNLAALSDCLRRVGVEGGICLSDGFPVPPTGFEQRHVVGGDATSAAIAAASVIAKVTRDRFMQRMEQQYPGWEFGAHVGYSTPEHRAAIEKLGVSPLHRMSFQSMAYQQLALS</sequence>
<dbReference type="GO" id="GO:0003723">
    <property type="term" value="F:RNA binding"/>
    <property type="evidence" value="ECO:0007669"/>
    <property type="project" value="UniProtKB-UniRule"/>
</dbReference>
<keyword evidence="9 12" id="KW-0255">Endonuclease</keyword>
<feature type="compositionally biased region" description="Low complexity" evidence="14">
    <location>
        <begin position="28"/>
        <end position="40"/>
    </location>
</feature>
<dbReference type="PANTHER" id="PTHR10954:SF18">
    <property type="entry name" value="RIBONUCLEASE HII"/>
    <property type="match status" value="1"/>
</dbReference>
<evidence type="ECO:0000313" key="17">
    <source>
        <dbReference type="Proteomes" id="UP001147653"/>
    </source>
</evidence>
<evidence type="ECO:0000256" key="13">
    <source>
        <dbReference type="RuleBase" id="RU003515"/>
    </source>
</evidence>
<keyword evidence="17" id="KW-1185">Reference proteome</keyword>
<evidence type="ECO:0000259" key="15">
    <source>
        <dbReference type="PROSITE" id="PS51975"/>
    </source>
</evidence>
<dbReference type="Pfam" id="PF01351">
    <property type="entry name" value="RNase_HII"/>
    <property type="match status" value="1"/>
</dbReference>
<comment type="function">
    <text evidence="3 13">Endonuclease that specifically degrades the RNA of RNA-DNA hybrids.</text>
</comment>
<dbReference type="Gene3D" id="3.30.420.10">
    <property type="entry name" value="Ribonuclease H-like superfamily/Ribonuclease H"/>
    <property type="match status" value="1"/>
</dbReference>
<evidence type="ECO:0000256" key="14">
    <source>
        <dbReference type="SAM" id="MobiDB-lite"/>
    </source>
</evidence>
<evidence type="ECO:0000256" key="7">
    <source>
        <dbReference type="ARBA" id="ARBA00022722"/>
    </source>
</evidence>
<evidence type="ECO:0000256" key="4">
    <source>
        <dbReference type="ARBA" id="ARBA00004496"/>
    </source>
</evidence>
<dbReference type="InterPro" id="IPR012337">
    <property type="entry name" value="RNaseH-like_sf"/>
</dbReference>
<dbReference type="InterPro" id="IPR036397">
    <property type="entry name" value="RNaseH_sf"/>
</dbReference>
<dbReference type="GO" id="GO:0004523">
    <property type="term" value="F:RNA-DNA hybrid ribonuclease activity"/>
    <property type="evidence" value="ECO:0007669"/>
    <property type="project" value="UniProtKB-UniRule"/>
</dbReference>
<feature type="binding site" evidence="12">
    <location>
        <position position="60"/>
    </location>
    <ligand>
        <name>a divalent metal cation</name>
        <dbReference type="ChEBI" id="CHEBI:60240"/>
    </ligand>
</feature>
<dbReference type="AlphaFoldDB" id="A0A9X3NI19"/>
<dbReference type="EC" id="3.1.26.4" evidence="13"/>
<comment type="subcellular location">
    <subcellularLocation>
        <location evidence="4">Cytoplasm</location>
    </subcellularLocation>
</comment>
<dbReference type="PANTHER" id="PTHR10954">
    <property type="entry name" value="RIBONUCLEASE H2 SUBUNIT A"/>
    <property type="match status" value="1"/>
</dbReference>
<gene>
    <name evidence="16" type="ORF">OJ997_34645</name>
</gene>
<evidence type="ECO:0000256" key="6">
    <source>
        <dbReference type="ARBA" id="ARBA00022490"/>
    </source>
</evidence>
<protein>
    <recommendedName>
        <fullName evidence="13">Ribonuclease</fullName>
        <ecNumber evidence="13">3.1.26.4</ecNumber>
    </recommendedName>
</protein>
<dbReference type="GO" id="GO:0043137">
    <property type="term" value="P:DNA replication, removal of RNA primer"/>
    <property type="evidence" value="ECO:0007669"/>
    <property type="project" value="TreeGrafter"/>
</dbReference>
<organism evidence="16 17">
    <name type="scientific">Solirubrobacter phytolaccae</name>
    <dbReference type="NCBI Taxonomy" id="1404360"/>
    <lineage>
        <taxon>Bacteria</taxon>
        <taxon>Bacillati</taxon>
        <taxon>Actinomycetota</taxon>
        <taxon>Thermoleophilia</taxon>
        <taxon>Solirubrobacterales</taxon>
        <taxon>Solirubrobacteraceae</taxon>
        <taxon>Solirubrobacter</taxon>
    </lineage>
</organism>
<feature type="binding site" evidence="12">
    <location>
        <position position="158"/>
    </location>
    <ligand>
        <name>a divalent metal cation</name>
        <dbReference type="ChEBI" id="CHEBI:60240"/>
    </ligand>
</feature>
<dbReference type="RefSeq" id="WP_270030004.1">
    <property type="nucleotide sequence ID" value="NZ_JAPDDP010000118.1"/>
</dbReference>
<dbReference type="InterPro" id="IPR022898">
    <property type="entry name" value="RNase_HII"/>
</dbReference>
<proteinExistence type="inferred from homology"/>
<dbReference type="Proteomes" id="UP001147653">
    <property type="component" value="Unassembled WGS sequence"/>
</dbReference>
<evidence type="ECO:0000256" key="1">
    <source>
        <dbReference type="ARBA" id="ARBA00000077"/>
    </source>
</evidence>
<dbReference type="NCBIfam" id="NF000595">
    <property type="entry name" value="PRK00015.1-3"/>
    <property type="match status" value="1"/>
</dbReference>
<dbReference type="CDD" id="cd07182">
    <property type="entry name" value="RNase_HII_bacteria_HII_like"/>
    <property type="match status" value="1"/>
</dbReference>
<dbReference type="InterPro" id="IPR001352">
    <property type="entry name" value="RNase_HII/HIII"/>
</dbReference>
<dbReference type="SUPFAM" id="SSF53098">
    <property type="entry name" value="Ribonuclease H-like"/>
    <property type="match status" value="1"/>
</dbReference>
<feature type="compositionally biased region" description="Low complexity" evidence="14">
    <location>
        <begin position="8"/>
        <end position="19"/>
    </location>
</feature>
<comment type="similarity">
    <text evidence="5 13">Belongs to the RNase HII family.</text>
</comment>
<feature type="region of interest" description="Disordered" evidence="14">
    <location>
        <begin position="1"/>
        <end position="40"/>
    </location>
</feature>
<feature type="domain" description="RNase H type-2" evidence="15">
    <location>
        <begin position="53"/>
        <end position="248"/>
    </location>
</feature>
<evidence type="ECO:0000256" key="9">
    <source>
        <dbReference type="ARBA" id="ARBA00022759"/>
    </source>
</evidence>
<keyword evidence="8 12" id="KW-0479">Metal-binding</keyword>
<dbReference type="PROSITE" id="PS51975">
    <property type="entry name" value="RNASE_H_2"/>
    <property type="match status" value="1"/>
</dbReference>
<feature type="binding site" evidence="12">
    <location>
        <position position="59"/>
    </location>
    <ligand>
        <name>a divalent metal cation</name>
        <dbReference type="ChEBI" id="CHEBI:60240"/>
    </ligand>
</feature>
<dbReference type="GO" id="GO:0046872">
    <property type="term" value="F:metal ion binding"/>
    <property type="evidence" value="ECO:0007669"/>
    <property type="project" value="UniProtKB-KW"/>
</dbReference>
<keyword evidence="7 12" id="KW-0540">Nuclease</keyword>
<evidence type="ECO:0000256" key="3">
    <source>
        <dbReference type="ARBA" id="ARBA00004065"/>
    </source>
</evidence>
<comment type="cofactor">
    <cofactor evidence="12">
        <name>Mn(2+)</name>
        <dbReference type="ChEBI" id="CHEBI:29035"/>
    </cofactor>
    <cofactor evidence="12">
        <name>Mg(2+)</name>
        <dbReference type="ChEBI" id="CHEBI:18420"/>
    </cofactor>
    <text evidence="12">Manganese or magnesium. Binds 1 divalent metal ion per monomer in the absence of substrate. May bind a second metal ion after substrate binding.</text>
</comment>
<evidence type="ECO:0000256" key="8">
    <source>
        <dbReference type="ARBA" id="ARBA00022723"/>
    </source>
</evidence>
<evidence type="ECO:0000256" key="10">
    <source>
        <dbReference type="ARBA" id="ARBA00022801"/>
    </source>
</evidence>
<dbReference type="GO" id="GO:0005737">
    <property type="term" value="C:cytoplasm"/>
    <property type="evidence" value="ECO:0007669"/>
    <property type="project" value="UniProtKB-SubCell"/>
</dbReference>
<dbReference type="GO" id="GO:0032299">
    <property type="term" value="C:ribonuclease H2 complex"/>
    <property type="evidence" value="ECO:0007669"/>
    <property type="project" value="TreeGrafter"/>
</dbReference>
<dbReference type="EMBL" id="JAPDDP010000118">
    <property type="protein sequence ID" value="MDA0185497.1"/>
    <property type="molecule type" value="Genomic_DNA"/>
</dbReference>
<name>A0A9X3NI19_9ACTN</name>
<keyword evidence="10 12" id="KW-0378">Hydrolase</keyword>
<dbReference type="InterPro" id="IPR024567">
    <property type="entry name" value="RNase_HII/HIII_dom"/>
</dbReference>
<evidence type="ECO:0000256" key="11">
    <source>
        <dbReference type="ARBA" id="ARBA00023211"/>
    </source>
</evidence>
<comment type="caution">
    <text evidence="16">The sequence shown here is derived from an EMBL/GenBank/DDBJ whole genome shotgun (WGS) entry which is preliminary data.</text>
</comment>